<dbReference type="PANTHER" id="PTHR21248">
    <property type="entry name" value="CARDIOLIPIN SYNTHASE"/>
    <property type="match status" value="1"/>
</dbReference>
<dbReference type="PANTHER" id="PTHR21248:SF12">
    <property type="entry name" value="CARDIOLIPIN SYNTHASE C"/>
    <property type="match status" value="1"/>
</dbReference>
<proteinExistence type="predicted"/>
<name>A0ABY2XI79_9GAMM</name>
<evidence type="ECO:0000259" key="1">
    <source>
        <dbReference type="PROSITE" id="PS50035"/>
    </source>
</evidence>
<dbReference type="SMART" id="SM00155">
    <property type="entry name" value="PLDc"/>
    <property type="match status" value="2"/>
</dbReference>
<sequence>MSGDRDRQGDDATAPASRVRQSRFCLLPDSEEAFALRAATARLAEKTLDLQYYIWDDDHIGKLLVYRALEAARRGVRVRLLLDHANQLGRDVKWAALNAHPNVEVRLFNPFRGRYKHFLQWLYHAPRLNHRMHNKAWIADGEHAIVGGRNISDHYFGVHPDANFRDLDLYARGPIVAETLDAFDSYWNSDVTVHLRTLKRRSREDAEHLWHELDHWCQHLGDFPYRHEQDPARFQKIVGDADARQITAPAALLFDTPDKAKGVTQRLMGDQLARLLSRRSLREILIEAGYFIPGDDFVGTLADMHANGGRIALLTNSLATNDVIAAHAAYAHYRPDLVRAGVEVHELQPNARARRHLARLKPGRSMSALHTKAMVLDRQELFVGSFNLDPRSANLNTEMGYYVNSEALAARVAAFIEEGMAPQNSYRVSLGENGGMEWGAGDEHGPVRYHREPRVSKSRWLASRFMGLLPIENLL</sequence>
<dbReference type="RefSeq" id="WP_138773551.1">
    <property type="nucleotide sequence ID" value="NZ_JBHSSX010000009.1"/>
</dbReference>
<protein>
    <submittedName>
        <fullName evidence="2">Phospholipase D family protein</fullName>
    </submittedName>
</protein>
<evidence type="ECO:0000313" key="3">
    <source>
        <dbReference type="Proteomes" id="UP000739180"/>
    </source>
</evidence>
<reference evidence="2 3" key="1">
    <citation type="submission" date="2019-05" db="EMBL/GenBank/DDBJ databases">
        <title>Genome of Alcanivorax gelatiniphagus, an oil degrading marine bacteria.</title>
        <authorList>
            <person name="Kwon K.K."/>
        </authorList>
    </citation>
    <scope>NUCLEOTIDE SEQUENCE [LARGE SCALE GENOMIC DNA]</scope>
    <source>
        <strain evidence="2 3">MEBiC 08158</strain>
    </source>
</reference>
<feature type="domain" description="PLD phosphodiesterase" evidence="1">
    <location>
        <begin position="128"/>
        <end position="155"/>
    </location>
</feature>
<feature type="domain" description="PLD phosphodiesterase" evidence="1">
    <location>
        <begin position="365"/>
        <end position="392"/>
    </location>
</feature>
<comment type="caution">
    <text evidence="2">The sequence shown here is derived from an EMBL/GenBank/DDBJ whole genome shotgun (WGS) entry which is preliminary data.</text>
</comment>
<keyword evidence="3" id="KW-1185">Reference proteome</keyword>
<dbReference type="InterPro" id="IPR025202">
    <property type="entry name" value="PLD-like_dom"/>
</dbReference>
<dbReference type="InterPro" id="IPR001736">
    <property type="entry name" value="PLipase_D/transphosphatidylase"/>
</dbReference>
<dbReference type="Proteomes" id="UP000739180">
    <property type="component" value="Unassembled WGS sequence"/>
</dbReference>
<accession>A0ABY2XI79</accession>
<dbReference type="PROSITE" id="PS50035">
    <property type="entry name" value="PLD"/>
    <property type="match status" value="2"/>
</dbReference>
<dbReference type="CDD" id="cd09111">
    <property type="entry name" value="PLDc_ymdC_like_1"/>
    <property type="match status" value="1"/>
</dbReference>
<dbReference type="Pfam" id="PF13091">
    <property type="entry name" value="PLDc_2"/>
    <property type="match status" value="2"/>
</dbReference>
<dbReference type="Gene3D" id="3.30.870.10">
    <property type="entry name" value="Endonuclease Chain A"/>
    <property type="match status" value="2"/>
</dbReference>
<evidence type="ECO:0000313" key="2">
    <source>
        <dbReference type="EMBL" id="TMW11461.1"/>
    </source>
</evidence>
<organism evidence="2 3">
    <name type="scientific">Alloalcanivorax gelatiniphagus</name>
    <dbReference type="NCBI Taxonomy" id="1194167"/>
    <lineage>
        <taxon>Bacteria</taxon>
        <taxon>Pseudomonadati</taxon>
        <taxon>Pseudomonadota</taxon>
        <taxon>Gammaproteobacteria</taxon>
        <taxon>Oceanospirillales</taxon>
        <taxon>Alcanivoracaceae</taxon>
        <taxon>Alloalcanivorax</taxon>
    </lineage>
</organism>
<dbReference type="EMBL" id="VCQT01000044">
    <property type="protein sequence ID" value="TMW11461.1"/>
    <property type="molecule type" value="Genomic_DNA"/>
</dbReference>
<dbReference type="SUPFAM" id="SSF56024">
    <property type="entry name" value="Phospholipase D/nuclease"/>
    <property type="match status" value="2"/>
</dbReference>
<gene>
    <name evidence="2" type="ORF">FGS76_15580</name>
</gene>
<dbReference type="CDD" id="cd09113">
    <property type="entry name" value="PLDc_ymdC_like_2"/>
    <property type="match status" value="1"/>
</dbReference>